<dbReference type="InterPro" id="IPR029063">
    <property type="entry name" value="SAM-dependent_MTases_sf"/>
</dbReference>
<dbReference type="Pfam" id="PF00891">
    <property type="entry name" value="Methyltransf_2"/>
    <property type="match status" value="1"/>
</dbReference>
<dbReference type="PROSITE" id="PS51683">
    <property type="entry name" value="SAM_OMT_II"/>
    <property type="match status" value="1"/>
</dbReference>
<dbReference type="Proteomes" id="UP001220324">
    <property type="component" value="Unassembled WGS sequence"/>
</dbReference>
<evidence type="ECO:0000256" key="2">
    <source>
        <dbReference type="ARBA" id="ARBA00022679"/>
    </source>
</evidence>
<keyword evidence="6" id="KW-1185">Reference proteome</keyword>
<name>A0AAD6CK14_9EURO</name>
<dbReference type="GO" id="GO:0032259">
    <property type="term" value="P:methylation"/>
    <property type="evidence" value="ECO:0007669"/>
    <property type="project" value="UniProtKB-KW"/>
</dbReference>
<comment type="caution">
    <text evidence="5">The sequence shown here is derived from an EMBL/GenBank/DDBJ whole genome shotgun (WGS) entry which is preliminary data.</text>
</comment>
<dbReference type="GO" id="GO:0044550">
    <property type="term" value="P:secondary metabolite biosynthetic process"/>
    <property type="evidence" value="ECO:0007669"/>
    <property type="project" value="UniProtKB-ARBA"/>
</dbReference>
<reference evidence="5 6" key="1">
    <citation type="journal article" date="2023" name="IMA Fungus">
        <title>Comparative genomic study of the Penicillium genus elucidates a diverse pangenome and 15 lateral gene transfer events.</title>
        <authorList>
            <person name="Petersen C."/>
            <person name="Sorensen T."/>
            <person name="Nielsen M.R."/>
            <person name="Sondergaard T.E."/>
            <person name="Sorensen J.L."/>
            <person name="Fitzpatrick D.A."/>
            <person name="Frisvad J.C."/>
            <person name="Nielsen K.L."/>
        </authorList>
    </citation>
    <scope>NUCLEOTIDE SEQUENCE [LARGE SCALE GENOMIC DNA]</scope>
    <source>
        <strain evidence="5 6">IBT 35679</strain>
    </source>
</reference>
<dbReference type="GO" id="GO:0008171">
    <property type="term" value="F:O-methyltransferase activity"/>
    <property type="evidence" value="ECO:0007669"/>
    <property type="project" value="InterPro"/>
</dbReference>
<sequence>MRVMTSLGLCSSVEAEVYCPTDKSLAMTKPIGRDGVPCIYDLTLPALSKLPEYLRLNNYVNPEEYSRSPMQWAVGKSQFEWLAENKQHQFLFNSYMSSRREGKPNWFDVYPLKRLIDGAIPLPDAAFLVDIGGNEGHDLGNLYARYSRPPGRLILQDLPKMVKNVDRQGIDAMAYSFLDPQPVKGARAYYFRAIFHDWPDRICQRILLNTISAMNAQYSRIIIVDFVLPDTNVPRMQSAMDIQMMSIGAGVERSKKQWVDLLASVGLKINGIWNSNPALESVIEAVLMEDAERL</sequence>
<accession>A0AAD6CK14</accession>
<protein>
    <recommendedName>
        <fullName evidence="4">O-methyltransferase C-terminal domain-containing protein</fullName>
    </recommendedName>
</protein>
<dbReference type="SUPFAM" id="SSF53335">
    <property type="entry name" value="S-adenosyl-L-methionine-dependent methyltransferases"/>
    <property type="match status" value="1"/>
</dbReference>
<dbReference type="InterPro" id="IPR016461">
    <property type="entry name" value="COMT-like"/>
</dbReference>
<evidence type="ECO:0000259" key="4">
    <source>
        <dbReference type="Pfam" id="PF00891"/>
    </source>
</evidence>
<organism evidence="5 6">
    <name type="scientific">Penicillium frequentans</name>
    <dbReference type="NCBI Taxonomy" id="3151616"/>
    <lineage>
        <taxon>Eukaryota</taxon>
        <taxon>Fungi</taxon>
        <taxon>Dikarya</taxon>
        <taxon>Ascomycota</taxon>
        <taxon>Pezizomycotina</taxon>
        <taxon>Eurotiomycetes</taxon>
        <taxon>Eurotiomycetidae</taxon>
        <taxon>Eurotiales</taxon>
        <taxon>Aspergillaceae</taxon>
        <taxon>Penicillium</taxon>
    </lineage>
</organism>
<dbReference type="AlphaFoldDB" id="A0AAD6CK14"/>
<keyword evidence="3" id="KW-0949">S-adenosyl-L-methionine</keyword>
<dbReference type="PANTHER" id="PTHR43712:SF11">
    <property type="entry name" value="O-METHYLTRANSFERASE (AFU_ORTHOLOGUE AFUA_2G17820)-RELATED"/>
    <property type="match status" value="1"/>
</dbReference>
<dbReference type="EMBL" id="JAQIZZ010000008">
    <property type="protein sequence ID" value="KAJ5523664.1"/>
    <property type="molecule type" value="Genomic_DNA"/>
</dbReference>
<evidence type="ECO:0000313" key="5">
    <source>
        <dbReference type="EMBL" id="KAJ5523664.1"/>
    </source>
</evidence>
<dbReference type="InterPro" id="IPR001077">
    <property type="entry name" value="COMT_C"/>
</dbReference>
<evidence type="ECO:0000313" key="6">
    <source>
        <dbReference type="Proteomes" id="UP001220324"/>
    </source>
</evidence>
<dbReference type="Gene3D" id="3.40.50.150">
    <property type="entry name" value="Vaccinia Virus protein VP39"/>
    <property type="match status" value="1"/>
</dbReference>
<evidence type="ECO:0000256" key="3">
    <source>
        <dbReference type="ARBA" id="ARBA00022691"/>
    </source>
</evidence>
<keyword evidence="1" id="KW-0489">Methyltransferase</keyword>
<dbReference type="PANTHER" id="PTHR43712">
    <property type="entry name" value="PUTATIVE (AFU_ORTHOLOGUE AFUA_4G14580)-RELATED"/>
    <property type="match status" value="1"/>
</dbReference>
<feature type="domain" description="O-methyltransferase C-terminal" evidence="4">
    <location>
        <begin position="69"/>
        <end position="266"/>
    </location>
</feature>
<proteinExistence type="predicted"/>
<evidence type="ECO:0000256" key="1">
    <source>
        <dbReference type="ARBA" id="ARBA00022603"/>
    </source>
</evidence>
<keyword evidence="2" id="KW-0808">Transferase</keyword>
<gene>
    <name evidence="5" type="ORF">N7494_010314</name>
</gene>